<sequence>MKKFFSLMVSFLMIAVLLCACAKPGENGTTTGSGLPTAEELFEEATKDDPDGWFTENGGFIYDMIAEDFEFKEGRAFKTDKGVPTFYYVIYTEDASVEWFRLFFEKFQKIITENNLAERGNASWYISVMYLEDMSSEQVGNISYLVLDGKEYSEVYPTDPEFADGLGEDFEKAYESNAFFSGINSEDIDSLVFSESSAE</sequence>
<dbReference type="AlphaFoldDB" id="A0A0M2NID2"/>
<keyword evidence="3" id="KW-1185">Reference proteome</keyword>
<evidence type="ECO:0008006" key="4">
    <source>
        <dbReference type="Google" id="ProtNLM"/>
    </source>
</evidence>
<dbReference type="Proteomes" id="UP000034076">
    <property type="component" value="Unassembled WGS sequence"/>
</dbReference>
<dbReference type="PROSITE" id="PS51257">
    <property type="entry name" value="PROKAR_LIPOPROTEIN"/>
    <property type="match status" value="1"/>
</dbReference>
<feature type="signal peptide" evidence="1">
    <location>
        <begin position="1"/>
        <end position="22"/>
    </location>
</feature>
<evidence type="ECO:0000256" key="1">
    <source>
        <dbReference type="SAM" id="SignalP"/>
    </source>
</evidence>
<comment type="caution">
    <text evidence="2">The sequence shown here is derived from an EMBL/GenBank/DDBJ whole genome shotgun (WGS) entry which is preliminary data.</text>
</comment>
<feature type="chain" id="PRO_5005638804" description="Lipoprotein" evidence="1">
    <location>
        <begin position="23"/>
        <end position="199"/>
    </location>
</feature>
<keyword evidence="1" id="KW-0732">Signal</keyword>
<dbReference type="RefSeq" id="WP_046444418.1">
    <property type="nucleotide sequence ID" value="NZ_LAYJ01000115.1"/>
</dbReference>
<proteinExistence type="predicted"/>
<gene>
    <name evidence="2" type="ORF">CHK_2621</name>
</gene>
<name>A0A0M2NID2_9FIRM</name>
<dbReference type="EMBL" id="LAYJ01000115">
    <property type="protein sequence ID" value="KKI50005.1"/>
    <property type="molecule type" value="Genomic_DNA"/>
</dbReference>
<evidence type="ECO:0000313" key="2">
    <source>
        <dbReference type="EMBL" id="KKI50005.1"/>
    </source>
</evidence>
<protein>
    <recommendedName>
        <fullName evidence="4">Lipoprotein</fullName>
    </recommendedName>
</protein>
<reference evidence="2 3" key="1">
    <citation type="submission" date="2015-04" db="EMBL/GenBank/DDBJ databases">
        <title>Draft genome sequence of bacteremic isolate Catabacter hongkongensis type strain HKU16T.</title>
        <authorList>
            <person name="Lau S.K."/>
            <person name="Teng J.L."/>
            <person name="Huang Y."/>
            <person name="Curreem S.O."/>
            <person name="Tsui S.K."/>
            <person name="Woo P.C."/>
        </authorList>
    </citation>
    <scope>NUCLEOTIDE SEQUENCE [LARGE SCALE GENOMIC DNA]</scope>
    <source>
        <strain evidence="2 3">HKU16</strain>
    </source>
</reference>
<evidence type="ECO:0000313" key="3">
    <source>
        <dbReference type="Proteomes" id="UP000034076"/>
    </source>
</evidence>
<dbReference type="STRING" id="270498.CHK_2621"/>
<accession>A0A0M2NID2</accession>
<organism evidence="2 3">
    <name type="scientific">Christensenella hongkongensis</name>
    <dbReference type="NCBI Taxonomy" id="270498"/>
    <lineage>
        <taxon>Bacteria</taxon>
        <taxon>Bacillati</taxon>
        <taxon>Bacillota</taxon>
        <taxon>Clostridia</taxon>
        <taxon>Christensenellales</taxon>
        <taxon>Christensenellaceae</taxon>
        <taxon>Christensenella</taxon>
    </lineage>
</organism>